<dbReference type="EMBL" id="BPLQ01008525">
    <property type="protein sequence ID" value="GIY37921.1"/>
    <property type="molecule type" value="Genomic_DNA"/>
</dbReference>
<dbReference type="EMBL" id="BPLQ01011795">
    <property type="protein sequence ID" value="GIY60405.1"/>
    <property type="molecule type" value="Genomic_DNA"/>
</dbReference>
<proteinExistence type="predicted"/>
<keyword evidence="3" id="KW-1185">Reference proteome</keyword>
<protein>
    <submittedName>
        <fullName evidence="2">Uncharacterized protein</fullName>
    </submittedName>
</protein>
<accession>A0AAV4USN9</accession>
<sequence>MSSGHFEITLCPTVYSDIYCSTFELITHGPAKPFLCPVFLLNLSYLRAYRLFLIKSPLRFAFQQPILLLITLHSQIFDLQLFCVLHFHRLSPSPSFSINTLLLTPTLLTFFSLQTFLDIFGPNKSTFWLSSGKNMKPFCSSFLTEFRIKRNVLSLK</sequence>
<reference evidence="2 3" key="1">
    <citation type="submission" date="2021-06" db="EMBL/GenBank/DDBJ databases">
        <title>Caerostris darwini draft genome.</title>
        <authorList>
            <person name="Kono N."/>
            <person name="Arakawa K."/>
        </authorList>
    </citation>
    <scope>NUCLEOTIDE SEQUENCE [LARGE SCALE GENOMIC DNA]</scope>
</reference>
<dbReference type="Proteomes" id="UP001054837">
    <property type="component" value="Unassembled WGS sequence"/>
</dbReference>
<evidence type="ECO:0000313" key="1">
    <source>
        <dbReference type="EMBL" id="GIY37921.1"/>
    </source>
</evidence>
<name>A0AAV4USN9_9ARAC</name>
<dbReference type="AlphaFoldDB" id="A0AAV4USN9"/>
<organism evidence="2 3">
    <name type="scientific">Caerostris darwini</name>
    <dbReference type="NCBI Taxonomy" id="1538125"/>
    <lineage>
        <taxon>Eukaryota</taxon>
        <taxon>Metazoa</taxon>
        <taxon>Ecdysozoa</taxon>
        <taxon>Arthropoda</taxon>
        <taxon>Chelicerata</taxon>
        <taxon>Arachnida</taxon>
        <taxon>Araneae</taxon>
        <taxon>Araneomorphae</taxon>
        <taxon>Entelegynae</taxon>
        <taxon>Araneoidea</taxon>
        <taxon>Araneidae</taxon>
        <taxon>Caerostris</taxon>
    </lineage>
</organism>
<comment type="caution">
    <text evidence="2">The sequence shown here is derived from an EMBL/GenBank/DDBJ whole genome shotgun (WGS) entry which is preliminary data.</text>
</comment>
<evidence type="ECO:0000313" key="3">
    <source>
        <dbReference type="Proteomes" id="UP001054837"/>
    </source>
</evidence>
<gene>
    <name evidence="1" type="ORF">CDAR_517771</name>
    <name evidence="2" type="ORF">CDAR_564961</name>
</gene>
<evidence type="ECO:0000313" key="2">
    <source>
        <dbReference type="EMBL" id="GIY60405.1"/>
    </source>
</evidence>